<reference evidence="8" key="2">
    <citation type="submission" date="2021-08" db="EMBL/GenBank/DDBJ databases">
        <authorList>
            <person name="Tani A."/>
            <person name="Ola A."/>
            <person name="Ogura Y."/>
            <person name="Katsura K."/>
            <person name="Hayashi T."/>
        </authorList>
    </citation>
    <scope>NUCLEOTIDE SEQUENCE</scope>
    <source>
        <strain evidence="8">KCTC 52305</strain>
    </source>
</reference>
<evidence type="ECO:0000259" key="7">
    <source>
        <dbReference type="PROSITE" id="PS51007"/>
    </source>
</evidence>
<evidence type="ECO:0000313" key="9">
    <source>
        <dbReference type="Proteomes" id="UP001055167"/>
    </source>
</evidence>
<organism evidence="8 9">
    <name type="scientific">Methylobacterium crusticola</name>
    <dbReference type="NCBI Taxonomy" id="1697972"/>
    <lineage>
        <taxon>Bacteria</taxon>
        <taxon>Pseudomonadati</taxon>
        <taxon>Pseudomonadota</taxon>
        <taxon>Alphaproteobacteria</taxon>
        <taxon>Hyphomicrobiales</taxon>
        <taxon>Methylobacteriaceae</taxon>
        <taxon>Methylobacterium</taxon>
    </lineage>
</organism>
<accession>A0ABQ4QTF9</accession>
<name>A0ABQ4QTF9_9HYPH</name>
<keyword evidence="6" id="KW-0732">Signal</keyword>
<protein>
    <recommendedName>
        <fullName evidence="7">Cytochrome c domain-containing protein</fullName>
    </recommendedName>
</protein>
<dbReference type="SUPFAM" id="SSF46626">
    <property type="entry name" value="Cytochrome c"/>
    <property type="match status" value="2"/>
</dbReference>
<comment type="caution">
    <text evidence="8">The sequence shown here is derived from an EMBL/GenBank/DDBJ whole genome shotgun (WGS) entry which is preliminary data.</text>
</comment>
<dbReference type="PROSITE" id="PS51257">
    <property type="entry name" value="PROKAR_LIPOPROTEIN"/>
    <property type="match status" value="1"/>
</dbReference>
<dbReference type="InterPro" id="IPR036909">
    <property type="entry name" value="Cyt_c-like_dom_sf"/>
</dbReference>
<dbReference type="PANTHER" id="PTHR30600:SF9">
    <property type="entry name" value="BLR7738 PROTEIN"/>
    <property type="match status" value="1"/>
</dbReference>
<feature type="compositionally biased region" description="Low complexity" evidence="5">
    <location>
        <begin position="32"/>
        <end position="49"/>
    </location>
</feature>
<reference evidence="8" key="1">
    <citation type="journal article" date="2021" name="Front. Microbiol.">
        <title>Comprehensive Comparative Genomics and Phenotyping of Methylobacterium Species.</title>
        <authorList>
            <person name="Alessa O."/>
            <person name="Ogura Y."/>
            <person name="Fujitani Y."/>
            <person name="Takami H."/>
            <person name="Hayashi T."/>
            <person name="Sahin N."/>
            <person name="Tani A."/>
        </authorList>
    </citation>
    <scope>NUCLEOTIDE SEQUENCE</scope>
    <source>
        <strain evidence="8">KCTC 52305</strain>
    </source>
</reference>
<keyword evidence="1 4" id="KW-0349">Heme</keyword>
<dbReference type="EMBL" id="BPQH01000002">
    <property type="protein sequence ID" value="GJD48055.1"/>
    <property type="molecule type" value="Genomic_DNA"/>
</dbReference>
<dbReference type="Proteomes" id="UP001055167">
    <property type="component" value="Unassembled WGS sequence"/>
</dbReference>
<evidence type="ECO:0000256" key="5">
    <source>
        <dbReference type="SAM" id="MobiDB-lite"/>
    </source>
</evidence>
<dbReference type="RefSeq" id="WP_128564943.1">
    <property type="nucleotide sequence ID" value="NZ_BPQH01000002.1"/>
</dbReference>
<dbReference type="Pfam" id="PF21419">
    <property type="entry name" value="RoxA-like_Cyt-c"/>
    <property type="match status" value="1"/>
</dbReference>
<proteinExistence type="predicted"/>
<dbReference type="PROSITE" id="PS51007">
    <property type="entry name" value="CYTC"/>
    <property type="match status" value="1"/>
</dbReference>
<evidence type="ECO:0000256" key="3">
    <source>
        <dbReference type="ARBA" id="ARBA00023004"/>
    </source>
</evidence>
<evidence type="ECO:0000256" key="4">
    <source>
        <dbReference type="PROSITE-ProRule" id="PRU00433"/>
    </source>
</evidence>
<dbReference type="Gene3D" id="1.10.760.10">
    <property type="entry name" value="Cytochrome c-like domain"/>
    <property type="match status" value="1"/>
</dbReference>
<evidence type="ECO:0000256" key="1">
    <source>
        <dbReference type="ARBA" id="ARBA00022617"/>
    </source>
</evidence>
<evidence type="ECO:0000256" key="6">
    <source>
        <dbReference type="SAM" id="SignalP"/>
    </source>
</evidence>
<dbReference type="InterPro" id="IPR047758">
    <property type="entry name" value="CytoC_perox"/>
</dbReference>
<keyword evidence="3 4" id="KW-0408">Iron</keyword>
<sequence>MRGVAAGAAWLAAAVTLAACAAGPARAEASGTASAAGPASAGATAPAAGPGQGWSDDLRDAFYYTPQGSRLIPESWLLALEEPGSARLVGGGLPARTGFLPGTPGPRNPAGLPVGFAREAPDPAGRPWVGLTCAACHTGEVTVRGARLRIDGGPAMIDFQGFMRGLVAALDATLADPTRYARFAAAAGEEPGPLRPAFEAYATNLRRLVAGNWTPEPYGAGRLDAFGHILNAVAADALAEPANRRVPDAPVSYPALWTTPSQRYLQWNGIAANPIGRNTGEVLGVFGTMDLTGPPATRFTSSARAQNLRDLEAWVAQLQPPPWPGGLLDPPVPAKVERGRALFAAECQGCHGGAPYRYTEAGESRSGARFLAVGLYPLDVVGTDPRMLENFYGRQALTGSLSEFFGAAAAAPAGQVLSTAVGRIVGRDFTARNVPPLEQAAYFGDRFGPDGALLNGWTAPPSYKAGPLAGIWATGPYLHNGSVPTLYDLLSPEDERPTVFWVGGRELDPVKVGFRSDPAGTAPDERERLFRFDTTRPGNSNRGHVFPARPLPPEDRFALVEYLKTLEGPHGVR</sequence>
<keyword evidence="2 4" id="KW-0479">Metal-binding</keyword>
<keyword evidence="9" id="KW-1185">Reference proteome</keyword>
<dbReference type="InterPro" id="IPR051395">
    <property type="entry name" value="Cytochrome_c_Peroxidase/MauG"/>
</dbReference>
<evidence type="ECO:0000256" key="2">
    <source>
        <dbReference type="ARBA" id="ARBA00022723"/>
    </source>
</evidence>
<dbReference type="NCBIfam" id="NF040606">
    <property type="entry name" value="CytoC_perox"/>
    <property type="match status" value="1"/>
</dbReference>
<evidence type="ECO:0000313" key="8">
    <source>
        <dbReference type="EMBL" id="GJD48055.1"/>
    </source>
</evidence>
<feature type="signal peptide" evidence="6">
    <location>
        <begin position="1"/>
        <end position="21"/>
    </location>
</feature>
<dbReference type="PANTHER" id="PTHR30600">
    <property type="entry name" value="CYTOCHROME C PEROXIDASE-RELATED"/>
    <property type="match status" value="1"/>
</dbReference>
<gene>
    <name evidence="8" type="ORF">OPKNFCMD_0770</name>
</gene>
<feature type="chain" id="PRO_5046141544" description="Cytochrome c domain-containing protein" evidence="6">
    <location>
        <begin position="22"/>
        <end position="573"/>
    </location>
</feature>
<feature type="region of interest" description="Disordered" evidence="5">
    <location>
        <begin position="32"/>
        <end position="51"/>
    </location>
</feature>
<feature type="domain" description="Cytochrome c" evidence="7">
    <location>
        <begin position="334"/>
        <end position="506"/>
    </location>
</feature>
<dbReference type="InterPro" id="IPR009056">
    <property type="entry name" value="Cyt_c-like_dom"/>
</dbReference>